<dbReference type="Pfam" id="PF00288">
    <property type="entry name" value="GHMP_kinases_N"/>
    <property type="match status" value="1"/>
</dbReference>
<dbReference type="InterPro" id="IPR006204">
    <property type="entry name" value="GHMP_kinase_N_dom"/>
</dbReference>
<dbReference type="PANTHER" id="PTHR10457:SF7">
    <property type="entry name" value="GALACTOKINASE-RELATED"/>
    <property type="match status" value="1"/>
</dbReference>
<evidence type="ECO:0000256" key="4">
    <source>
        <dbReference type="ARBA" id="ARBA00022723"/>
    </source>
</evidence>
<dbReference type="InterPro" id="IPR019741">
    <property type="entry name" value="Galactokinase_CS"/>
</dbReference>
<evidence type="ECO:0000256" key="11">
    <source>
        <dbReference type="HAMAP-Rule" id="MF_00246"/>
    </source>
</evidence>
<dbReference type="UniPathway" id="UPA00214"/>
<dbReference type="InterPro" id="IPR014721">
    <property type="entry name" value="Ribsml_uS5_D2-typ_fold_subgr"/>
</dbReference>
<dbReference type="InterPro" id="IPR006206">
    <property type="entry name" value="Mevalonate/galactokinase"/>
</dbReference>
<dbReference type="EMBL" id="JRZE01000006">
    <property type="protein sequence ID" value="KHF42611.1"/>
    <property type="molecule type" value="Genomic_DNA"/>
</dbReference>
<protein>
    <recommendedName>
        <fullName evidence="11 12">Galactokinase</fullName>
        <ecNumber evidence="11 12">2.7.1.6</ecNumber>
    </recommendedName>
    <alternativeName>
        <fullName evidence="11">Galactose kinase</fullName>
    </alternativeName>
</protein>
<evidence type="ECO:0000256" key="3">
    <source>
        <dbReference type="ARBA" id="ARBA00022679"/>
    </source>
</evidence>
<dbReference type="Proteomes" id="UP000030848">
    <property type="component" value="Unassembled WGS sequence"/>
</dbReference>
<evidence type="ECO:0000259" key="15">
    <source>
        <dbReference type="Pfam" id="PF10509"/>
    </source>
</evidence>
<dbReference type="InterPro" id="IPR019539">
    <property type="entry name" value="GalKase_N"/>
</dbReference>
<keyword evidence="3 11" id="KW-0808">Transferase</keyword>
<evidence type="ECO:0000259" key="13">
    <source>
        <dbReference type="Pfam" id="PF00288"/>
    </source>
</evidence>
<dbReference type="HAMAP" id="MF_00246">
    <property type="entry name" value="Galactokinase"/>
    <property type="match status" value="1"/>
</dbReference>
<dbReference type="NCBIfam" id="TIGR00131">
    <property type="entry name" value="gal_kin"/>
    <property type="match status" value="1"/>
</dbReference>
<feature type="domain" description="GHMP kinase C-terminal" evidence="14">
    <location>
        <begin position="296"/>
        <end position="372"/>
    </location>
</feature>
<evidence type="ECO:0000256" key="6">
    <source>
        <dbReference type="ARBA" id="ARBA00022777"/>
    </source>
</evidence>
<keyword evidence="5 11" id="KW-0547">Nucleotide-binding</keyword>
<dbReference type="PRINTS" id="PR00473">
    <property type="entry name" value="GALCTOKINASE"/>
</dbReference>
<feature type="binding site" evidence="11">
    <location>
        <position position="172"/>
    </location>
    <ligand>
        <name>Mg(2+)</name>
        <dbReference type="ChEBI" id="CHEBI:18420"/>
    </ligand>
</feature>
<gene>
    <name evidence="11" type="primary">galK</name>
    <name evidence="16" type="ORF">MINT15_28130</name>
</gene>
<dbReference type="GO" id="GO:0006012">
    <property type="term" value="P:galactose metabolic process"/>
    <property type="evidence" value="ECO:0007669"/>
    <property type="project" value="UniProtKB-UniRule"/>
</dbReference>
<dbReference type="PROSITE" id="PS00627">
    <property type="entry name" value="GHMP_KINASES_ATP"/>
    <property type="match status" value="1"/>
</dbReference>
<dbReference type="GO" id="GO:0005829">
    <property type="term" value="C:cytosol"/>
    <property type="evidence" value="ECO:0007669"/>
    <property type="project" value="TreeGrafter"/>
</dbReference>
<evidence type="ECO:0000256" key="2">
    <source>
        <dbReference type="ARBA" id="ARBA00022490"/>
    </source>
</evidence>
<evidence type="ECO:0000256" key="8">
    <source>
        <dbReference type="ARBA" id="ARBA00022842"/>
    </source>
</evidence>
<feature type="binding site" evidence="11">
    <location>
        <position position="140"/>
    </location>
    <ligand>
        <name>Mg(2+)</name>
        <dbReference type="ChEBI" id="CHEBI:18420"/>
    </ligand>
</feature>
<dbReference type="AlphaFoldDB" id="A0A837D7N4"/>
<comment type="function">
    <text evidence="11">Catalyzes the transfer of the gamma-phosphate of ATP to D-galactose to form alpha-D-galactose-1-phosphate (Gal-1-P).</text>
</comment>
<dbReference type="Gene3D" id="3.30.230.10">
    <property type="match status" value="1"/>
</dbReference>
<evidence type="ECO:0000256" key="9">
    <source>
        <dbReference type="ARBA" id="ARBA00023144"/>
    </source>
</evidence>
<dbReference type="Gene3D" id="3.30.70.890">
    <property type="entry name" value="GHMP kinase, C-terminal domain"/>
    <property type="match status" value="1"/>
</dbReference>
<sequence length="395" mass="41847">MKGVEGMEDTAVRFDVTEVSAAFTAAFGRQPDGVWAAPGRVNIIGEHTDYNDGFVLPMALPQGVRAAVGRTTDSRVRVVSRQEPGAPVTVGLDAKPGAVTDWSAYVIGVVWSLREAGYDVGGVDIAVDGDVPAGAGLSSSAALECAVAGALNDLFELRIEPTELARLAQRAENEFVGMPCGVMDQMASVSCTAGHLLFLDTRSMATEQVPFAPADRDRTLLVIDTRAPHKLVDGEYARRRRTCEEAASVLGVAALRDVSVDELPVALSRMDDEVQRRRVRHVVTENARVLEVVRRLRDGDLDGIGPLLTASHVSLRDDYEVTVGELDTAVDTALATGALGARMTGGGFGGCVIALVPTDRADAVVDAVRGAFERAGYREPAAFTAVPAQGAHRVR</sequence>
<organism evidence="16 17">
    <name type="scientific">Saccharomonospora viridis</name>
    <dbReference type="NCBI Taxonomy" id="1852"/>
    <lineage>
        <taxon>Bacteria</taxon>
        <taxon>Bacillati</taxon>
        <taxon>Actinomycetota</taxon>
        <taxon>Actinomycetes</taxon>
        <taxon>Pseudonocardiales</taxon>
        <taxon>Pseudonocardiaceae</taxon>
        <taxon>Saccharomonospora</taxon>
    </lineage>
</organism>
<dbReference type="PRINTS" id="PR00959">
    <property type="entry name" value="MEVGALKINASE"/>
</dbReference>
<dbReference type="GO" id="GO:0004335">
    <property type="term" value="F:galactokinase activity"/>
    <property type="evidence" value="ECO:0007669"/>
    <property type="project" value="UniProtKB-UniRule"/>
</dbReference>
<dbReference type="Pfam" id="PF08544">
    <property type="entry name" value="GHMP_kinases_C"/>
    <property type="match status" value="1"/>
</dbReference>
<comment type="similarity">
    <text evidence="1 11">Belongs to the GHMP kinase family. GalK subfamily.</text>
</comment>
<keyword evidence="8 11" id="KW-0460">Magnesium</keyword>
<feature type="domain" description="GHMP kinase N-terminal" evidence="13">
    <location>
        <begin position="105"/>
        <end position="190"/>
    </location>
</feature>
<dbReference type="PIRSF" id="PIRSF000530">
    <property type="entry name" value="Galactokinase"/>
    <property type="match status" value="1"/>
</dbReference>
<dbReference type="FunFam" id="3.30.70.890:FF:000001">
    <property type="entry name" value="Galactokinase"/>
    <property type="match status" value="1"/>
</dbReference>
<comment type="pathway">
    <text evidence="11">Carbohydrate metabolism; galactose metabolism.</text>
</comment>
<dbReference type="SUPFAM" id="SSF55060">
    <property type="entry name" value="GHMP Kinase, C-terminal domain"/>
    <property type="match status" value="1"/>
</dbReference>
<dbReference type="InterPro" id="IPR020568">
    <property type="entry name" value="Ribosomal_Su5_D2-typ_SF"/>
</dbReference>
<dbReference type="Pfam" id="PF10509">
    <property type="entry name" value="GalKase_gal_bdg"/>
    <property type="match status" value="1"/>
</dbReference>
<dbReference type="SUPFAM" id="SSF54211">
    <property type="entry name" value="Ribosomal protein S5 domain 2-like"/>
    <property type="match status" value="1"/>
</dbReference>
<feature type="active site" description="Proton acceptor" evidence="11">
    <location>
        <position position="184"/>
    </location>
</feature>
<evidence type="ECO:0000313" key="17">
    <source>
        <dbReference type="Proteomes" id="UP000030848"/>
    </source>
</evidence>
<dbReference type="GO" id="GO:0005524">
    <property type="term" value="F:ATP binding"/>
    <property type="evidence" value="ECO:0007669"/>
    <property type="project" value="UniProtKB-UniRule"/>
</dbReference>
<feature type="binding site" evidence="11">
    <location>
        <position position="80"/>
    </location>
    <ligand>
        <name>ATP</name>
        <dbReference type="ChEBI" id="CHEBI:30616"/>
    </ligand>
</feature>
<keyword evidence="9 11" id="KW-0299">Galactose metabolism</keyword>
<evidence type="ECO:0000256" key="1">
    <source>
        <dbReference type="ARBA" id="ARBA00006566"/>
    </source>
</evidence>
<evidence type="ECO:0000256" key="5">
    <source>
        <dbReference type="ARBA" id="ARBA00022741"/>
    </source>
</evidence>
<evidence type="ECO:0000259" key="14">
    <source>
        <dbReference type="Pfam" id="PF08544"/>
    </source>
</evidence>
<comment type="catalytic activity">
    <reaction evidence="11">
        <text>alpha-D-galactose + ATP = alpha-D-galactose 1-phosphate + ADP + H(+)</text>
        <dbReference type="Rhea" id="RHEA:13553"/>
        <dbReference type="ChEBI" id="CHEBI:15378"/>
        <dbReference type="ChEBI" id="CHEBI:28061"/>
        <dbReference type="ChEBI" id="CHEBI:30616"/>
        <dbReference type="ChEBI" id="CHEBI:58336"/>
        <dbReference type="ChEBI" id="CHEBI:456216"/>
        <dbReference type="EC" id="2.7.1.6"/>
    </reaction>
</comment>
<feature type="binding site" evidence="11">
    <location>
        <position position="236"/>
    </location>
    <ligand>
        <name>substrate</name>
    </ligand>
</feature>
<evidence type="ECO:0000313" key="16">
    <source>
        <dbReference type="EMBL" id="KHF42611.1"/>
    </source>
</evidence>
<feature type="binding site" evidence="11">
    <location>
        <begin position="46"/>
        <end position="49"/>
    </location>
    <ligand>
        <name>substrate</name>
    </ligand>
</feature>
<reference evidence="16 17" key="1">
    <citation type="submission" date="2014-10" db="EMBL/GenBank/DDBJ databases">
        <title>Genome sequence of Micropolyspora internatus JCM3315.</title>
        <authorList>
            <person name="Shin S.-K."/>
            <person name="Yi H."/>
        </authorList>
    </citation>
    <scope>NUCLEOTIDE SEQUENCE [LARGE SCALE GENOMIC DNA]</scope>
    <source>
        <strain evidence="16 17">JCM 3315</strain>
    </source>
</reference>
<proteinExistence type="inferred from homology"/>
<feature type="binding site" evidence="11">
    <location>
        <begin position="134"/>
        <end position="140"/>
    </location>
    <ligand>
        <name>ATP</name>
        <dbReference type="ChEBI" id="CHEBI:30616"/>
    </ligand>
</feature>
<accession>A0A837D7N4</accession>
<dbReference type="InterPro" id="IPR006203">
    <property type="entry name" value="GHMP_knse_ATP-bd_CS"/>
</dbReference>
<feature type="domain" description="Galactokinase N-terminal" evidence="15">
    <location>
        <begin position="22"/>
        <end position="70"/>
    </location>
</feature>
<dbReference type="GO" id="GO:0000287">
    <property type="term" value="F:magnesium ion binding"/>
    <property type="evidence" value="ECO:0007669"/>
    <property type="project" value="UniProtKB-UniRule"/>
</dbReference>
<dbReference type="PANTHER" id="PTHR10457">
    <property type="entry name" value="MEVALONATE KINASE/GALACTOKINASE"/>
    <property type="match status" value="1"/>
</dbReference>
<dbReference type="EC" id="2.7.1.6" evidence="11 12"/>
<keyword evidence="4 11" id="KW-0479">Metal-binding</keyword>
<evidence type="ECO:0000256" key="7">
    <source>
        <dbReference type="ARBA" id="ARBA00022840"/>
    </source>
</evidence>
<comment type="caution">
    <text evidence="16">The sequence shown here is derived from an EMBL/GenBank/DDBJ whole genome shotgun (WGS) entry which is preliminary data.</text>
</comment>
<name>A0A837D7N4_9PSEU</name>
<keyword evidence="6 11" id="KW-0418">Kinase</keyword>
<dbReference type="PROSITE" id="PS00106">
    <property type="entry name" value="GALACTOKINASE"/>
    <property type="match status" value="1"/>
</dbReference>
<feature type="site" description="Transition state stabilizer" evidence="11">
    <location>
        <position position="40"/>
    </location>
</feature>
<evidence type="ECO:0000256" key="12">
    <source>
        <dbReference type="NCBIfam" id="TIGR00131"/>
    </source>
</evidence>
<dbReference type="FunFam" id="3.30.230.10:FF:000017">
    <property type="entry name" value="Galactokinase"/>
    <property type="match status" value="1"/>
</dbReference>
<dbReference type="InterPro" id="IPR000705">
    <property type="entry name" value="Galactokinase"/>
</dbReference>
<keyword evidence="2 11" id="KW-0963">Cytoplasm</keyword>
<dbReference type="InterPro" id="IPR013750">
    <property type="entry name" value="GHMP_kinase_C_dom"/>
</dbReference>
<comment type="subcellular location">
    <subcellularLocation>
        <location evidence="11">Cytoplasm</location>
    </subcellularLocation>
</comment>
<dbReference type="InterPro" id="IPR036554">
    <property type="entry name" value="GHMP_kinase_C_sf"/>
</dbReference>
<evidence type="ECO:0000256" key="10">
    <source>
        <dbReference type="ARBA" id="ARBA00023277"/>
    </source>
</evidence>
<keyword evidence="10 11" id="KW-0119">Carbohydrate metabolism</keyword>
<keyword evidence="7 11" id="KW-0067">ATP-binding</keyword>
<dbReference type="InterPro" id="IPR022963">
    <property type="entry name" value="Galactokinase_bac"/>
</dbReference>